<feature type="transmembrane region" description="Helical" evidence="10">
    <location>
        <begin position="1212"/>
        <end position="1231"/>
    </location>
</feature>
<keyword evidence="6" id="KW-0067">ATP-binding</keyword>
<dbReference type="SMART" id="SM00382">
    <property type="entry name" value="AAA"/>
    <property type="match status" value="2"/>
</dbReference>
<dbReference type="PROSITE" id="PS50893">
    <property type="entry name" value="ABC_TRANSPORTER_2"/>
    <property type="match status" value="2"/>
</dbReference>
<evidence type="ECO:0000256" key="6">
    <source>
        <dbReference type="ARBA" id="ARBA00022840"/>
    </source>
</evidence>
<dbReference type="OrthoDB" id="245989at2759"/>
<feature type="transmembrane region" description="Helical" evidence="10">
    <location>
        <begin position="1243"/>
        <end position="1264"/>
    </location>
</feature>
<feature type="compositionally biased region" description="Basic and acidic residues" evidence="9">
    <location>
        <begin position="1"/>
        <end position="14"/>
    </location>
</feature>
<dbReference type="Pfam" id="PF06422">
    <property type="entry name" value="PDR_CDR"/>
    <property type="match status" value="1"/>
</dbReference>
<dbReference type="EMBL" id="JAPEUY010000011">
    <property type="protein sequence ID" value="KAJ4368375.1"/>
    <property type="molecule type" value="Genomic_DNA"/>
</dbReference>
<accession>A0A9W8Y6K1</accession>
<feature type="domain" description="ABC transporter" evidence="11">
    <location>
        <begin position="752"/>
        <end position="996"/>
    </location>
</feature>
<keyword evidence="8 10" id="KW-0472">Membrane</keyword>
<comment type="caution">
    <text evidence="12">The sequence shown here is derived from an EMBL/GenBank/DDBJ whole genome shotgun (WGS) entry which is preliminary data.</text>
</comment>
<keyword evidence="3" id="KW-0813">Transport</keyword>
<evidence type="ECO:0000256" key="7">
    <source>
        <dbReference type="ARBA" id="ARBA00022989"/>
    </source>
</evidence>
<feature type="transmembrane region" description="Helical" evidence="10">
    <location>
        <begin position="494"/>
        <end position="518"/>
    </location>
</feature>
<dbReference type="PANTHER" id="PTHR19241">
    <property type="entry name" value="ATP-BINDING CASSETTE TRANSPORTER"/>
    <property type="match status" value="1"/>
</dbReference>
<sequence>MATATEKKGARSVEEELQELNPQGTAISDSSKHSDKDTTSVAFHNVHVHGFSQRTDYQKTVASFLSAYVQLALNEVRRRPEARIDILKGIDGVVMPGEMLLVLGKPGSGCTTLLKTLAGQTHGFNIDQQSAFNYQGIPREAMHGRLRGKCVYQAELDFHFPTLTMRETLEFGASARNCGHSRKDIQQNAESTATLLGLSKALDTKLGNDFIPGVSGGERKRASIAEILVGDSNFQCWDNSTRGLDSSNALDFVKTLRRETTQRRSVAVVTLYQASEDIYQLFDKVLVLHEGHQIYFGPTQEARSYFTDLGLTSRHWSTTPDFLTSVTKAEDRLIRVDFPGQVPNSAEEYASTWALSPARARLRQQIHEYNASFPLANADALIRSKGTTSLLPYAVSIPKQISLCVSRGFLRLKNDLNAPISALIGNLVISLILGSMFYNMAEDTNSFFGRGVLLFITIFLNTSLAGFECIAIWEIRPMIEKHLRYAFYRPLAEAVASVLVDFPNKLLLTFVFNIPLYFLANLRRTPGAFFTFYLFALVALLNGSMIYRAMGAMSRTLEGSQPPGAVFALLLVLYSGFVVPFGEMRPWLKWFSYINPVYYGFESLVINEFSGRTFSCAKYIPDGPDYNDAPLNQKACAAVGSTPGSDITFGDAYMYETWGYQEKHLWRNLGIMIALMVFYGSLYVICSEVISLQPSRGEILLFPKQKIKSGRIANDEEAQPTSFVPNQGMDQVREKSEVYDAGHMIDSDAATFVWKDLSYEIKVGKTSKRILDNIEGWVKPRTMTALMGASGAGKTTLLNVLADRTTTGVITGEKLVATHFQGLAFARRVGYVQQRDLHLNTMTVREALEFSALMRQPTKYSEAQKLHWVKTVISLLDIERDGFVDAVIGIPGEGLNIEQRKRVTIGVELAARPDLLLFLDEPTSGLDSDSSMSIIKLLRRLADHGQAILCVIHQPSAPLLSHFDRLLLLSEGKSLYFGDLGRQFDTMVNYFERHGARHLKATENPAEWMIDVSGRSDGAGEGPKNWTEVWSTSPERAAVLKECEAMQEELAAASAEGDGGLSTEFATSLWHQFRVVTERAFSHDWRSPTYIWSKLFSTFGVTFINGVSFWKSGVTPQAIQNQVFSLFILTTIFGAHVQLIMKRFHENRTLYEIRERQSRTYSWVVFLTSNIIVELVSQTIVSVIAFVCWYYPLGMWQNASAVGELNERGGLTFLFIWSLMILFQTLSQMLMTIMPDVPTGINIANLLFMLSLIFSGVLVAPYALPRFWIFMYRATPLSYYISGIISVGLSGVEIVCTEKTLANIPAVPSGDTCASYLSSYITSNNVQLLNQNATANCQICEYGYTDDLLASYGIYFSQRWRNWGITVAYNCINIGLAFLLWYLVKVPKRGRKA</sequence>
<evidence type="ECO:0000256" key="2">
    <source>
        <dbReference type="ARBA" id="ARBA00006012"/>
    </source>
</evidence>
<evidence type="ECO:0000256" key="1">
    <source>
        <dbReference type="ARBA" id="ARBA00004141"/>
    </source>
</evidence>
<evidence type="ECO:0000256" key="9">
    <source>
        <dbReference type="SAM" id="MobiDB-lite"/>
    </source>
</evidence>
<dbReference type="GO" id="GO:0016887">
    <property type="term" value="F:ATP hydrolysis activity"/>
    <property type="evidence" value="ECO:0007669"/>
    <property type="project" value="InterPro"/>
</dbReference>
<evidence type="ECO:0000256" key="10">
    <source>
        <dbReference type="SAM" id="Phobius"/>
    </source>
</evidence>
<dbReference type="InterPro" id="IPR034001">
    <property type="entry name" value="ABCG_PDR_1"/>
</dbReference>
<dbReference type="InterPro" id="IPR034003">
    <property type="entry name" value="ABCG_PDR_2"/>
</dbReference>
<feature type="transmembrane region" description="Helical" evidence="10">
    <location>
        <begin position="1161"/>
        <end position="1192"/>
    </location>
</feature>
<feature type="transmembrane region" description="Helical" evidence="10">
    <location>
        <begin position="1363"/>
        <end position="1384"/>
    </location>
</feature>
<dbReference type="Gene3D" id="3.40.50.300">
    <property type="entry name" value="P-loop containing nucleotide triphosphate hydrolases"/>
    <property type="match status" value="2"/>
</dbReference>
<comment type="similarity">
    <text evidence="2">Belongs to the ABC transporter superfamily. ABCG family. PDR (TC 3.A.1.205) subfamily.</text>
</comment>
<dbReference type="GO" id="GO:0140359">
    <property type="term" value="F:ABC-type transporter activity"/>
    <property type="evidence" value="ECO:0007669"/>
    <property type="project" value="InterPro"/>
</dbReference>
<keyword evidence="13" id="KW-1185">Reference proteome</keyword>
<dbReference type="GO" id="GO:0005524">
    <property type="term" value="F:ATP binding"/>
    <property type="evidence" value="ECO:0007669"/>
    <property type="project" value="UniProtKB-KW"/>
</dbReference>
<dbReference type="InterPro" id="IPR013525">
    <property type="entry name" value="ABC2_TM"/>
</dbReference>
<proteinExistence type="inferred from homology"/>
<dbReference type="GO" id="GO:0016020">
    <property type="term" value="C:membrane"/>
    <property type="evidence" value="ECO:0007669"/>
    <property type="project" value="UniProtKB-SubCell"/>
</dbReference>
<evidence type="ECO:0000259" key="11">
    <source>
        <dbReference type="PROSITE" id="PS50893"/>
    </source>
</evidence>
<feature type="region of interest" description="Disordered" evidence="9">
    <location>
        <begin position="1"/>
        <end position="36"/>
    </location>
</feature>
<feature type="transmembrane region" description="Helical" evidence="10">
    <location>
        <begin position="452"/>
        <end position="473"/>
    </location>
</feature>
<evidence type="ECO:0000313" key="13">
    <source>
        <dbReference type="Proteomes" id="UP001140560"/>
    </source>
</evidence>
<comment type="subcellular location">
    <subcellularLocation>
        <location evidence="1">Membrane</location>
        <topology evidence="1">Multi-pass membrane protein</topology>
    </subcellularLocation>
</comment>
<protein>
    <submittedName>
        <fullName evidence="12">Multidrug resistance protein</fullName>
    </submittedName>
</protein>
<dbReference type="InterPro" id="IPR003593">
    <property type="entry name" value="AAA+_ATPase"/>
</dbReference>
<feature type="domain" description="ABC transporter" evidence="11">
    <location>
        <begin position="71"/>
        <end position="315"/>
    </location>
</feature>
<evidence type="ECO:0000313" key="12">
    <source>
        <dbReference type="EMBL" id="KAJ4368375.1"/>
    </source>
</evidence>
<reference evidence="12" key="1">
    <citation type="submission" date="2022-10" db="EMBL/GenBank/DDBJ databases">
        <title>Tapping the CABI collections for fungal endophytes: first genome assemblies for Collariella, Neodidymelliopsis, Ascochyta clinopodiicola, Didymella pomorum, Didymosphaeria variabile, Neocosmospora piperis and Neocucurbitaria cava.</title>
        <authorList>
            <person name="Hill R."/>
        </authorList>
    </citation>
    <scope>NUCLEOTIDE SEQUENCE</scope>
    <source>
        <strain evidence="12">IMI 356814</strain>
    </source>
</reference>
<feature type="transmembrane region" description="Helical" evidence="10">
    <location>
        <begin position="665"/>
        <end position="686"/>
    </location>
</feature>
<feature type="transmembrane region" description="Helical" evidence="10">
    <location>
        <begin position="1122"/>
        <end position="1141"/>
    </location>
</feature>
<dbReference type="InterPro" id="IPR003439">
    <property type="entry name" value="ABC_transporter-like_ATP-bd"/>
</dbReference>
<evidence type="ECO:0000256" key="3">
    <source>
        <dbReference type="ARBA" id="ARBA00022448"/>
    </source>
</evidence>
<dbReference type="InterPro" id="IPR010929">
    <property type="entry name" value="PDR_CDR_ABC"/>
</dbReference>
<name>A0A9W8Y6K1_9PLEO</name>
<dbReference type="CDD" id="cd03232">
    <property type="entry name" value="ABCG_PDR_domain2"/>
    <property type="match status" value="1"/>
</dbReference>
<gene>
    <name evidence="12" type="primary">CDR1_4</name>
    <name evidence="12" type="ORF">N0V83_006732</name>
</gene>
<feature type="transmembrane region" description="Helical" evidence="10">
    <location>
        <begin position="530"/>
        <end position="550"/>
    </location>
</feature>
<dbReference type="CDD" id="cd03233">
    <property type="entry name" value="ABCG_PDR_domain1"/>
    <property type="match status" value="1"/>
</dbReference>
<keyword evidence="5" id="KW-0547">Nucleotide-binding</keyword>
<dbReference type="PROSITE" id="PS00211">
    <property type="entry name" value="ABC_TRANSPORTER_1"/>
    <property type="match status" value="1"/>
</dbReference>
<evidence type="ECO:0000256" key="5">
    <source>
        <dbReference type="ARBA" id="ARBA00022741"/>
    </source>
</evidence>
<dbReference type="Proteomes" id="UP001140560">
    <property type="component" value="Unassembled WGS sequence"/>
</dbReference>
<evidence type="ECO:0000256" key="8">
    <source>
        <dbReference type="ARBA" id="ARBA00023136"/>
    </source>
</evidence>
<feature type="transmembrane region" description="Helical" evidence="10">
    <location>
        <begin position="416"/>
        <end position="440"/>
    </location>
</feature>
<dbReference type="InterPro" id="IPR017871">
    <property type="entry name" value="ABC_transporter-like_CS"/>
</dbReference>
<feature type="transmembrane region" description="Helical" evidence="10">
    <location>
        <begin position="562"/>
        <end position="582"/>
    </location>
</feature>
<dbReference type="Pfam" id="PF00005">
    <property type="entry name" value="ABC_tran"/>
    <property type="match status" value="2"/>
</dbReference>
<keyword evidence="4 10" id="KW-0812">Transmembrane</keyword>
<organism evidence="12 13">
    <name type="scientific">Neocucurbitaria cava</name>
    <dbReference type="NCBI Taxonomy" id="798079"/>
    <lineage>
        <taxon>Eukaryota</taxon>
        <taxon>Fungi</taxon>
        <taxon>Dikarya</taxon>
        <taxon>Ascomycota</taxon>
        <taxon>Pezizomycotina</taxon>
        <taxon>Dothideomycetes</taxon>
        <taxon>Pleosporomycetidae</taxon>
        <taxon>Pleosporales</taxon>
        <taxon>Pleosporineae</taxon>
        <taxon>Cucurbitariaceae</taxon>
        <taxon>Neocucurbitaria</taxon>
    </lineage>
</organism>
<dbReference type="InterPro" id="IPR027417">
    <property type="entry name" value="P-loop_NTPase"/>
</dbReference>
<dbReference type="FunFam" id="3.40.50.300:FF:000054">
    <property type="entry name" value="ABC multidrug transporter atrF"/>
    <property type="match status" value="1"/>
</dbReference>
<dbReference type="Pfam" id="PF01061">
    <property type="entry name" value="ABC2_membrane"/>
    <property type="match status" value="2"/>
</dbReference>
<feature type="transmembrane region" description="Helical" evidence="10">
    <location>
        <begin position="1091"/>
        <end position="1110"/>
    </location>
</feature>
<dbReference type="SUPFAM" id="SSF52540">
    <property type="entry name" value="P-loop containing nucleoside triphosphate hydrolases"/>
    <property type="match status" value="2"/>
</dbReference>
<keyword evidence="7 10" id="KW-1133">Transmembrane helix</keyword>
<evidence type="ECO:0000256" key="4">
    <source>
        <dbReference type="ARBA" id="ARBA00022692"/>
    </source>
</evidence>